<proteinExistence type="predicted"/>
<gene>
    <name evidence="1" type="ORF">MUK42_02706</name>
</gene>
<reference evidence="1" key="1">
    <citation type="submission" date="2022-05" db="EMBL/GenBank/DDBJ databases">
        <title>The Musa troglodytarum L. genome provides insights into the mechanism of non-climacteric behaviour and enrichment of carotenoids.</title>
        <authorList>
            <person name="Wang J."/>
        </authorList>
    </citation>
    <scope>NUCLEOTIDE SEQUENCE</scope>
    <source>
        <tissue evidence="1">Leaf</tissue>
    </source>
</reference>
<protein>
    <submittedName>
        <fullName evidence="1">Uncharacterized protein</fullName>
    </submittedName>
</protein>
<organism evidence="1 2">
    <name type="scientific">Musa troglodytarum</name>
    <name type="common">fe'i banana</name>
    <dbReference type="NCBI Taxonomy" id="320322"/>
    <lineage>
        <taxon>Eukaryota</taxon>
        <taxon>Viridiplantae</taxon>
        <taxon>Streptophyta</taxon>
        <taxon>Embryophyta</taxon>
        <taxon>Tracheophyta</taxon>
        <taxon>Spermatophyta</taxon>
        <taxon>Magnoliopsida</taxon>
        <taxon>Liliopsida</taxon>
        <taxon>Zingiberales</taxon>
        <taxon>Musaceae</taxon>
        <taxon>Musa</taxon>
    </lineage>
</organism>
<accession>A0A9E7FVN5</accession>
<name>A0A9E7FVN5_9LILI</name>
<evidence type="ECO:0000313" key="1">
    <source>
        <dbReference type="EMBL" id="URE02805.1"/>
    </source>
</evidence>
<dbReference type="EMBL" id="CP097507">
    <property type="protein sequence ID" value="URE02805.1"/>
    <property type="molecule type" value="Genomic_DNA"/>
</dbReference>
<evidence type="ECO:0000313" key="2">
    <source>
        <dbReference type="Proteomes" id="UP001055439"/>
    </source>
</evidence>
<dbReference type="Proteomes" id="UP001055439">
    <property type="component" value="Chromosome 5"/>
</dbReference>
<dbReference type="AlphaFoldDB" id="A0A9E7FVN5"/>
<sequence>MALVDRKAVAASLPPRIHSSLPERDYWGQEVESKSLNLLHDCKTLPHDAGRERSILIELVSVLVELRPVSGVSHGSLVSAVSVLPVELITTKPQLLRMILVADIKVS</sequence>
<keyword evidence="2" id="KW-1185">Reference proteome</keyword>